<evidence type="ECO:0000256" key="3">
    <source>
        <dbReference type="ARBA" id="ARBA00022692"/>
    </source>
</evidence>
<evidence type="ECO:0000256" key="1">
    <source>
        <dbReference type="ARBA" id="ARBA00004162"/>
    </source>
</evidence>
<keyword evidence="2" id="KW-1003">Cell membrane</keyword>
<protein>
    <submittedName>
        <fullName evidence="10">Phage shock protein PspC (Stress-responsive transcriptional regulator)</fullName>
    </submittedName>
</protein>
<comment type="caution">
    <text evidence="10">The sequence shown here is derived from an EMBL/GenBank/DDBJ whole genome shotgun (WGS) entry which is preliminary data.</text>
</comment>
<feature type="domain" description="PspC-related transmembrane region" evidence="8">
    <location>
        <begin position="203"/>
        <end position="344"/>
    </location>
</feature>
<proteinExistence type="predicted"/>
<evidence type="ECO:0000256" key="4">
    <source>
        <dbReference type="ARBA" id="ARBA00022989"/>
    </source>
</evidence>
<evidence type="ECO:0000259" key="8">
    <source>
        <dbReference type="Pfam" id="PF22571"/>
    </source>
</evidence>
<dbReference type="EMBL" id="SNYI01000003">
    <property type="protein sequence ID" value="TDQ29376.1"/>
    <property type="molecule type" value="Genomic_DNA"/>
</dbReference>
<dbReference type="InterPro" id="IPR052027">
    <property type="entry name" value="PspC"/>
</dbReference>
<evidence type="ECO:0000256" key="6">
    <source>
        <dbReference type="SAM" id="Phobius"/>
    </source>
</evidence>
<evidence type="ECO:0000313" key="11">
    <source>
        <dbReference type="Proteomes" id="UP000295468"/>
    </source>
</evidence>
<evidence type="ECO:0000259" key="7">
    <source>
        <dbReference type="Pfam" id="PF04024"/>
    </source>
</evidence>
<sequence>MNKTVNINLANILFHIDEEAFIKLQHYLEAIRRSFSGTPGSDEIIADIEARIAELFQEKMENDRQVITMKEVEAVIAVMGQPEDYMVDEDIFEDVPRAEKTRPGRIKRLYRDTDNKYIGGVCAGLEYYLGIDKLWIRLLFLLLAVFTGFGFIAYILLWILVPEAKTTSQKLDMTGEPVNISNIERKVKEGFEDVSERVKNVDYEKVGTKVKNGTRSFFDSLGDLILFVFKVIGKFIGILLIIIGATALIGLFIGMFTVGIADIIHIPGVDFFDMLNSTVAPFWLVSLMIFLAFGIPFFFLLYLGLKILVNNLNSMGRVAKFSLLGLWLISLITLMVLGIQQASSHAFSSSSSTMEELFTMNSPDTLQIQMRSNELYDRNAQRMGIDRMKMIYDEAGDPLLYSDDVQFNLKVSEDSLFRIHVRKDADGNSVPDARSRAEAIQYSYEQKDGLLLLDDHLVTDPSNKVRDQEVTAVLYIPEGTVVRLDRSTQGHIGRGTRYDRDFYRNKMIGQHWQMKADGELQCLDCPEEELPAGKEDGENNRISIDNEGIDIKIKDETDSFELKINEEGVRMRTNEL</sequence>
<dbReference type="PANTHER" id="PTHR33885:SF3">
    <property type="entry name" value="PHAGE SHOCK PROTEIN C"/>
    <property type="match status" value="1"/>
</dbReference>
<dbReference type="InterPro" id="IPR007168">
    <property type="entry name" value="Phageshock_PspC_N"/>
</dbReference>
<accession>A0A4R6TJF8</accession>
<dbReference type="Pfam" id="PF04024">
    <property type="entry name" value="PspC"/>
    <property type="match status" value="1"/>
</dbReference>
<keyword evidence="5 6" id="KW-0472">Membrane</keyword>
<gene>
    <name evidence="10" type="ORF">CLV82_2834</name>
</gene>
<evidence type="ECO:0000259" key="9">
    <source>
        <dbReference type="Pfam" id="PF22744"/>
    </source>
</evidence>
<feature type="transmembrane region" description="Helical" evidence="6">
    <location>
        <begin position="321"/>
        <end position="339"/>
    </location>
</feature>
<keyword evidence="11" id="KW-1185">Reference proteome</keyword>
<dbReference type="Pfam" id="PF22571">
    <property type="entry name" value="LiaI-LiaF-TM_PspC"/>
    <property type="match status" value="1"/>
</dbReference>
<dbReference type="Pfam" id="PF22744">
    <property type="entry name" value="Toast-rack_PspC-Cterm"/>
    <property type="match status" value="1"/>
</dbReference>
<evidence type="ECO:0000256" key="2">
    <source>
        <dbReference type="ARBA" id="ARBA00022475"/>
    </source>
</evidence>
<keyword evidence="4 6" id="KW-1133">Transmembrane helix</keyword>
<organism evidence="10 11">
    <name type="scientific">Zeaxanthinibacter enoshimensis</name>
    <dbReference type="NCBI Taxonomy" id="392009"/>
    <lineage>
        <taxon>Bacteria</taxon>
        <taxon>Pseudomonadati</taxon>
        <taxon>Bacteroidota</taxon>
        <taxon>Flavobacteriia</taxon>
        <taxon>Flavobacteriales</taxon>
        <taxon>Flavobacteriaceae</taxon>
        <taxon>Zeaxanthinibacter</taxon>
    </lineage>
</organism>
<dbReference type="PANTHER" id="PTHR33885">
    <property type="entry name" value="PHAGE SHOCK PROTEIN C"/>
    <property type="match status" value="1"/>
</dbReference>
<dbReference type="InterPro" id="IPR054319">
    <property type="entry name" value="PspC-rel_ToastRack"/>
</dbReference>
<reference evidence="10 11" key="1">
    <citation type="submission" date="2019-03" db="EMBL/GenBank/DDBJ databases">
        <title>Genomic Encyclopedia of Archaeal and Bacterial Type Strains, Phase II (KMG-II): from individual species to whole genera.</title>
        <authorList>
            <person name="Goeker M."/>
        </authorList>
    </citation>
    <scope>NUCLEOTIDE SEQUENCE [LARGE SCALE GENOMIC DNA]</scope>
    <source>
        <strain evidence="10 11">DSM 18435</strain>
    </source>
</reference>
<dbReference type="Proteomes" id="UP000295468">
    <property type="component" value="Unassembled WGS sequence"/>
</dbReference>
<keyword evidence="3 6" id="KW-0812">Transmembrane</keyword>
<dbReference type="GO" id="GO:0005886">
    <property type="term" value="C:plasma membrane"/>
    <property type="evidence" value="ECO:0007669"/>
    <property type="project" value="UniProtKB-SubCell"/>
</dbReference>
<feature type="domain" description="PspC-related ToastRack" evidence="9">
    <location>
        <begin position="391"/>
        <end position="527"/>
    </location>
</feature>
<dbReference type="AlphaFoldDB" id="A0A4R6TJF8"/>
<dbReference type="RefSeq" id="WP_133644949.1">
    <property type="nucleotide sequence ID" value="NZ_SNYI01000003.1"/>
</dbReference>
<feature type="transmembrane region" description="Helical" evidence="6">
    <location>
        <begin position="281"/>
        <end position="309"/>
    </location>
</feature>
<evidence type="ECO:0000313" key="10">
    <source>
        <dbReference type="EMBL" id="TDQ29376.1"/>
    </source>
</evidence>
<dbReference type="InterPro" id="IPR054321">
    <property type="entry name" value="PspC-rel_TM"/>
</dbReference>
<dbReference type="OrthoDB" id="5772680at2"/>
<feature type="transmembrane region" description="Helical" evidence="6">
    <location>
        <begin position="134"/>
        <end position="161"/>
    </location>
</feature>
<feature type="domain" description="Phage shock protein PspC N-terminal" evidence="7">
    <location>
        <begin position="107"/>
        <end position="164"/>
    </location>
</feature>
<evidence type="ECO:0000256" key="5">
    <source>
        <dbReference type="ARBA" id="ARBA00023136"/>
    </source>
</evidence>
<comment type="subcellular location">
    <subcellularLocation>
        <location evidence="1">Cell membrane</location>
        <topology evidence="1">Single-pass membrane protein</topology>
    </subcellularLocation>
</comment>
<feature type="transmembrane region" description="Helical" evidence="6">
    <location>
        <begin position="235"/>
        <end position="261"/>
    </location>
</feature>
<name>A0A4R6TJF8_9FLAO</name>